<gene>
    <name evidence="1" type="ORF">NITFAB_1919</name>
</gene>
<organism evidence="1">
    <name type="scientific">Candidatus Nitrotoga fabula</name>
    <dbReference type="NCBI Taxonomy" id="2182327"/>
    <lineage>
        <taxon>Bacteria</taxon>
        <taxon>Pseudomonadati</taxon>
        <taxon>Pseudomonadota</taxon>
        <taxon>Betaproteobacteria</taxon>
        <taxon>Nitrosomonadales</taxon>
        <taxon>Gallionellaceae</taxon>
        <taxon>Candidatus Nitrotoga</taxon>
    </lineage>
</organism>
<protein>
    <submittedName>
        <fullName evidence="1">2,3-bisphosphoglycerate-independent phosphoglycerate mutase</fullName>
    </submittedName>
</protein>
<dbReference type="AlphaFoldDB" id="A0A2X0QW17"/>
<proteinExistence type="predicted"/>
<dbReference type="EMBL" id="LS423452">
    <property type="protein sequence ID" value="SPS06329.1"/>
    <property type="molecule type" value="Genomic_DNA"/>
</dbReference>
<evidence type="ECO:0000313" key="1">
    <source>
        <dbReference type="EMBL" id="SPS06329.1"/>
    </source>
</evidence>
<accession>A0A2X0QW17</accession>
<dbReference type="InterPro" id="IPR016631">
    <property type="entry name" value="Regulatory_RpfE"/>
</dbReference>
<dbReference type="PIRSF" id="PIRSF015283">
    <property type="entry name" value="Regulatory_RpfE"/>
    <property type="match status" value="1"/>
</dbReference>
<sequence length="344" mass="38343">MRNVDIVIPGLFLPQEICADACAGLPVPFLEKMLARSTLEPLPGNGYSCDTLEKWLCQKFGMERQQDEPIAPVSLAADGMQPGDGYWLRADPVHLQMRRTQLLLLPDLVLGAEEAAQLCASLNLHFNADGLHFFAPSPQRWYLRVENAPKIVTTPLAQASGRGVQMHLPKGKDALRWHKIFNEIQMIFFDHEVNRTRETRGDMPVNSVWLWGGGRATGKIVSPYERVCGDSFLAGAFSLTAGIDPGPAAGDLTRLSAMDGDMLVAWEGLQRPLLQGDLHAWRDSVLCLEQEYLVPLWEALRNGRVGQLSLDVPGAGLGYRFVMKKNAAWKLWRMAKPLEKYSLR</sequence>
<name>A0A2X0QW17_9PROT</name>
<reference evidence="1" key="1">
    <citation type="submission" date="2018-05" db="EMBL/GenBank/DDBJ databases">
        <authorList>
            <person name="Lanie J.A."/>
            <person name="Ng W.-L."/>
            <person name="Kazmierczak K.M."/>
            <person name="Andrzejewski T.M."/>
            <person name="Davidsen T.M."/>
            <person name="Wayne K.J."/>
            <person name="Tettelin H."/>
            <person name="Glass J.I."/>
            <person name="Rusch D."/>
            <person name="Podicherti R."/>
            <person name="Tsui H.-C.T."/>
            <person name="Winkler M.E."/>
        </authorList>
    </citation>
    <scope>NUCLEOTIDE SEQUENCE</scope>
    <source>
        <strain evidence="1">KNB</strain>
    </source>
</reference>